<reference evidence="3" key="1">
    <citation type="journal article" date="2011" name="Nat. Biotechnol.">
        <title>The genomic sequence of the Chinese hamster ovary (CHO)-K1 cell line.</title>
        <authorList>
            <person name="Xu X."/>
            <person name="Nagarajan H."/>
            <person name="Lewis N.E."/>
            <person name="Pan S."/>
            <person name="Cai Z."/>
            <person name="Liu X."/>
            <person name="Chen W."/>
            <person name="Xie M."/>
            <person name="Wang W."/>
            <person name="Hammond S."/>
            <person name="Andersen M.R."/>
            <person name="Neff N."/>
            <person name="Passarelli B."/>
            <person name="Koh W."/>
            <person name="Fan H.C."/>
            <person name="Wang J."/>
            <person name="Gui Y."/>
            <person name="Lee K.H."/>
            <person name="Betenbaugh M.J."/>
            <person name="Quake S.R."/>
            <person name="Famili I."/>
            <person name="Palsson B.O."/>
            <person name="Wang J."/>
        </authorList>
    </citation>
    <scope>NUCLEOTIDE SEQUENCE [LARGE SCALE GENOMIC DNA]</scope>
    <source>
        <strain evidence="3">CHO K1 cell line</strain>
    </source>
</reference>
<evidence type="ECO:0000313" key="3">
    <source>
        <dbReference type="Proteomes" id="UP000001075"/>
    </source>
</evidence>
<dbReference type="EMBL" id="JH000036">
    <property type="protein sequence ID" value="EGW03194.1"/>
    <property type="molecule type" value="Genomic_DNA"/>
</dbReference>
<evidence type="ECO:0000256" key="1">
    <source>
        <dbReference type="SAM" id="MobiDB-lite"/>
    </source>
</evidence>
<dbReference type="InParanoid" id="G3GV46"/>
<feature type="compositionally biased region" description="Polar residues" evidence="1">
    <location>
        <begin position="39"/>
        <end position="54"/>
    </location>
</feature>
<dbReference type="Proteomes" id="UP000001075">
    <property type="component" value="Unassembled WGS sequence"/>
</dbReference>
<feature type="region of interest" description="Disordered" evidence="1">
    <location>
        <begin position="34"/>
        <end position="72"/>
    </location>
</feature>
<dbReference type="AlphaFoldDB" id="G3GV46"/>
<organism evidence="2 3">
    <name type="scientific">Cricetulus griseus</name>
    <name type="common">Chinese hamster</name>
    <name type="synonym">Cricetulus barabensis griseus</name>
    <dbReference type="NCBI Taxonomy" id="10029"/>
    <lineage>
        <taxon>Eukaryota</taxon>
        <taxon>Metazoa</taxon>
        <taxon>Chordata</taxon>
        <taxon>Craniata</taxon>
        <taxon>Vertebrata</taxon>
        <taxon>Euteleostomi</taxon>
        <taxon>Mammalia</taxon>
        <taxon>Eutheria</taxon>
        <taxon>Euarchontoglires</taxon>
        <taxon>Glires</taxon>
        <taxon>Rodentia</taxon>
        <taxon>Myomorpha</taxon>
        <taxon>Muroidea</taxon>
        <taxon>Cricetidae</taxon>
        <taxon>Cricetinae</taxon>
        <taxon>Cricetulus</taxon>
    </lineage>
</organism>
<accession>G3GV46</accession>
<evidence type="ECO:0000313" key="2">
    <source>
        <dbReference type="EMBL" id="EGW03194.1"/>
    </source>
</evidence>
<protein>
    <submittedName>
        <fullName evidence="2">Uncharacterized protein</fullName>
    </submittedName>
</protein>
<gene>
    <name evidence="2" type="ORF">I79_001577</name>
</gene>
<sequence>MLGRDKNNIQGVFQAGTLGWLSFWVLHHIPQRQAEVKHSSSQGHTDTHGLSPSSFLPVPIPDRYSTNSKRHTKSCPVARWPLEVNSGNSRHQVQMNEEYKLGVFLKENISNIFDDHFIPKYRNAAQ</sequence>
<name>G3GV46_CRIGR</name>
<proteinExistence type="predicted"/>